<reference evidence="1" key="1">
    <citation type="journal article" date="2014" name="Front. Microbiol.">
        <title>High frequency of phylogenetically diverse reductive dehalogenase-homologous genes in deep subseafloor sedimentary metagenomes.</title>
        <authorList>
            <person name="Kawai M."/>
            <person name="Futagami T."/>
            <person name="Toyoda A."/>
            <person name="Takaki Y."/>
            <person name="Nishi S."/>
            <person name="Hori S."/>
            <person name="Arai W."/>
            <person name="Tsubouchi T."/>
            <person name="Morono Y."/>
            <person name="Uchiyama I."/>
            <person name="Ito T."/>
            <person name="Fujiyama A."/>
            <person name="Inagaki F."/>
            <person name="Takami H."/>
        </authorList>
    </citation>
    <scope>NUCLEOTIDE SEQUENCE</scope>
    <source>
        <strain evidence="1">Expedition CK06-06</strain>
    </source>
</reference>
<dbReference type="EMBL" id="BARS01050441">
    <property type="protein sequence ID" value="GAG48495.1"/>
    <property type="molecule type" value="Genomic_DNA"/>
</dbReference>
<evidence type="ECO:0000313" key="1">
    <source>
        <dbReference type="EMBL" id="GAG48495.1"/>
    </source>
</evidence>
<dbReference type="AlphaFoldDB" id="X0XYS2"/>
<protein>
    <submittedName>
        <fullName evidence="1">Uncharacterized protein</fullName>
    </submittedName>
</protein>
<organism evidence="1">
    <name type="scientific">marine sediment metagenome</name>
    <dbReference type="NCBI Taxonomy" id="412755"/>
    <lineage>
        <taxon>unclassified sequences</taxon>
        <taxon>metagenomes</taxon>
        <taxon>ecological metagenomes</taxon>
    </lineage>
</organism>
<comment type="caution">
    <text evidence="1">The sequence shown here is derived from an EMBL/GenBank/DDBJ whole genome shotgun (WGS) entry which is preliminary data.</text>
</comment>
<sequence>MTEYSLARYTIEMLFIKKLNECAWWKFRERKGIYNWRREKLNKLK</sequence>
<name>X0XYS2_9ZZZZ</name>
<accession>X0XYS2</accession>
<proteinExistence type="predicted"/>
<gene>
    <name evidence="1" type="ORF">S01H1_75304</name>
</gene>